<organism evidence="5">
    <name type="scientific">Hexamita inflata</name>
    <dbReference type="NCBI Taxonomy" id="28002"/>
    <lineage>
        <taxon>Eukaryota</taxon>
        <taxon>Metamonada</taxon>
        <taxon>Diplomonadida</taxon>
        <taxon>Hexamitidae</taxon>
        <taxon>Hexamitinae</taxon>
        <taxon>Hexamita</taxon>
    </lineage>
</organism>
<comment type="caution">
    <text evidence="5">The sequence shown here is derived from an EMBL/GenBank/DDBJ whole genome shotgun (WGS) entry which is preliminary data.</text>
</comment>
<dbReference type="InterPro" id="IPR015943">
    <property type="entry name" value="WD40/YVTN_repeat-like_dom_sf"/>
</dbReference>
<proteinExistence type="inferred from homology"/>
<dbReference type="EMBL" id="CATOUU010000089">
    <property type="protein sequence ID" value="CAI9916060.1"/>
    <property type="molecule type" value="Genomic_DNA"/>
</dbReference>
<evidence type="ECO:0000313" key="7">
    <source>
        <dbReference type="Proteomes" id="UP001642409"/>
    </source>
</evidence>
<keyword evidence="5" id="KW-0648">Protein biosynthesis</keyword>
<evidence type="ECO:0000256" key="4">
    <source>
        <dbReference type="ARBA" id="ARBA00040390"/>
    </source>
</evidence>
<dbReference type="Pfam" id="PF00400">
    <property type="entry name" value="WD40"/>
    <property type="match status" value="1"/>
</dbReference>
<evidence type="ECO:0000256" key="3">
    <source>
        <dbReference type="ARBA" id="ARBA00038394"/>
    </source>
</evidence>
<name>A0AA86TF93_9EUKA</name>
<reference evidence="5" key="1">
    <citation type="submission" date="2023-06" db="EMBL/GenBank/DDBJ databases">
        <authorList>
            <person name="Kurt Z."/>
        </authorList>
    </citation>
    <scope>NUCLEOTIDE SEQUENCE</scope>
</reference>
<dbReference type="GO" id="GO:0003743">
    <property type="term" value="F:translation initiation factor activity"/>
    <property type="evidence" value="ECO:0007669"/>
    <property type="project" value="UniProtKB-KW"/>
</dbReference>
<comment type="similarity">
    <text evidence="3">Belongs to the WD repeat STRAP family.</text>
</comment>
<dbReference type="Gene3D" id="2.130.10.10">
    <property type="entry name" value="YVTN repeat-like/Quinoprotein amine dehydrogenase"/>
    <property type="match status" value="1"/>
</dbReference>
<keyword evidence="1" id="KW-0853">WD repeat</keyword>
<dbReference type="GO" id="GO:0071541">
    <property type="term" value="C:eukaryotic translation initiation factor 3 complex, eIF3m"/>
    <property type="evidence" value="ECO:0007669"/>
    <property type="project" value="TreeGrafter"/>
</dbReference>
<dbReference type="PANTHER" id="PTHR19877">
    <property type="entry name" value="EUKARYOTIC TRANSLATION INITIATION FACTOR 3 SUBUNIT I"/>
    <property type="match status" value="1"/>
</dbReference>
<evidence type="ECO:0000313" key="6">
    <source>
        <dbReference type="EMBL" id="CAL6084752.1"/>
    </source>
</evidence>
<dbReference type="InterPro" id="IPR001680">
    <property type="entry name" value="WD40_rpt"/>
</dbReference>
<dbReference type="SMART" id="SM00320">
    <property type="entry name" value="WD40"/>
    <property type="match status" value="3"/>
</dbReference>
<dbReference type="GO" id="GO:0002183">
    <property type="term" value="P:cytoplasmic translational initiation"/>
    <property type="evidence" value="ECO:0007669"/>
    <property type="project" value="TreeGrafter"/>
</dbReference>
<sequence>MNKVTQKVRKLIAHARPVLCGEYSTDGSLVFTAGQDSIVNVICAYSGEILEKYGPHITATGTAIRSMAASSDSRYIALGLNYERIIIHDRSNKNRKMEQNVDSKGVRVVLFSKNSKYLYVCTAKNDKDKSAVIKYQFTPEAAQILTPLMQVEFEEDFKCAVLASDDSQIWFGTEKSIICLNAETLENLFSEDLNAPVCDLQIYKDAFVCCPIADSFNVFFYSMRELADIFSIKVHNRVNTAAPHPMINLMVIGGGLDPKLVAKTKEGNNVLTQYYDMINKRIILEQEVHAAPTHKLRWSPDGLGLLSVSEDGSIAINRFGEELLQYKWENDWTQ</sequence>
<dbReference type="GO" id="GO:0003723">
    <property type="term" value="F:RNA binding"/>
    <property type="evidence" value="ECO:0007669"/>
    <property type="project" value="TreeGrafter"/>
</dbReference>
<dbReference type="PANTHER" id="PTHR19877:SF1">
    <property type="entry name" value="EUKARYOTIC TRANSLATION INITIATION FACTOR 3 SUBUNIT I"/>
    <property type="match status" value="1"/>
</dbReference>
<keyword evidence="2" id="KW-0677">Repeat</keyword>
<protein>
    <recommendedName>
        <fullName evidence="4">Serine-threonine kinase receptor-associated protein</fullName>
    </recommendedName>
</protein>
<dbReference type="EMBL" id="CAXDID020000381">
    <property type="protein sequence ID" value="CAL6084752.1"/>
    <property type="molecule type" value="Genomic_DNA"/>
</dbReference>
<dbReference type="Proteomes" id="UP001642409">
    <property type="component" value="Unassembled WGS sequence"/>
</dbReference>
<dbReference type="AlphaFoldDB" id="A0AA86TF93"/>
<accession>A0AA86TF93</accession>
<evidence type="ECO:0000313" key="5">
    <source>
        <dbReference type="EMBL" id="CAI9916060.1"/>
    </source>
</evidence>
<reference evidence="6 7" key="2">
    <citation type="submission" date="2024-07" db="EMBL/GenBank/DDBJ databases">
        <authorList>
            <person name="Akdeniz Z."/>
        </authorList>
    </citation>
    <scope>NUCLEOTIDE SEQUENCE [LARGE SCALE GENOMIC DNA]</scope>
</reference>
<evidence type="ECO:0000256" key="2">
    <source>
        <dbReference type="ARBA" id="ARBA00022737"/>
    </source>
</evidence>
<keyword evidence="7" id="KW-1185">Reference proteome</keyword>
<dbReference type="InterPro" id="IPR036322">
    <property type="entry name" value="WD40_repeat_dom_sf"/>
</dbReference>
<evidence type="ECO:0000256" key="1">
    <source>
        <dbReference type="ARBA" id="ARBA00022574"/>
    </source>
</evidence>
<keyword evidence="5" id="KW-0396">Initiation factor</keyword>
<dbReference type="SUPFAM" id="SSF50978">
    <property type="entry name" value="WD40 repeat-like"/>
    <property type="match status" value="1"/>
</dbReference>
<gene>
    <name evidence="5" type="ORF">HINF_LOCUS3705</name>
    <name evidence="6" type="ORF">HINF_LOCUS62356</name>
</gene>